<evidence type="ECO:0000256" key="1">
    <source>
        <dbReference type="SAM" id="MobiDB-lite"/>
    </source>
</evidence>
<sequence>MLPGGGCALPGLQDPLTGSHSVGPRKRSAAGRWYQARYPWWCCRVAAAPYPAYRILSQAHTPQARASVAPPGDGIRHDSRDFAGRRRRLTRPTGSSHRLTLRRPAQAHRRRARYQARYP</sequence>
<dbReference type="EMBL" id="CP043669">
    <property type="protein sequence ID" value="QEP91512.1"/>
    <property type="molecule type" value="Genomic_DNA"/>
</dbReference>
<dbReference type="Proteomes" id="UP000325096">
    <property type="component" value="Chromosome"/>
</dbReference>
<dbReference type="AlphaFoldDB" id="A0A5C2LGR1"/>
<evidence type="ECO:0000313" key="2">
    <source>
        <dbReference type="EMBL" id="QEP91512.1"/>
    </source>
</evidence>
<gene>
    <name evidence="2" type="ORF">FZ929_08470</name>
</gene>
<protein>
    <submittedName>
        <fullName evidence="2">Uncharacterized protein</fullName>
    </submittedName>
</protein>
<accession>A0A5C2LGR1</accession>
<feature type="compositionally biased region" description="Basic residues" evidence="1">
    <location>
        <begin position="99"/>
        <end position="119"/>
    </location>
</feature>
<reference evidence="2 3" key="1">
    <citation type="submission" date="2019-08" db="EMBL/GenBank/DDBJ databases">
        <title>Emergence of NDM-5-producing hypervirulent Klebsiella pneumoniae from clinical infections.</title>
        <authorList>
            <person name="Shen Z."/>
            <person name="Zhang H."/>
            <person name="Li M."/>
        </authorList>
    </citation>
    <scope>NUCLEOTIDE SEQUENCE [LARGE SCALE GENOMIC DNA]</scope>
    <source>
        <strain evidence="2 3">RJ18-06</strain>
    </source>
</reference>
<evidence type="ECO:0000313" key="3">
    <source>
        <dbReference type="Proteomes" id="UP000325096"/>
    </source>
</evidence>
<feature type="compositionally biased region" description="Basic and acidic residues" evidence="1">
    <location>
        <begin position="74"/>
        <end position="84"/>
    </location>
</feature>
<organism evidence="2 3">
    <name type="scientific">Klebsiella pneumoniae</name>
    <dbReference type="NCBI Taxonomy" id="573"/>
    <lineage>
        <taxon>Bacteria</taxon>
        <taxon>Pseudomonadati</taxon>
        <taxon>Pseudomonadota</taxon>
        <taxon>Gammaproteobacteria</taxon>
        <taxon>Enterobacterales</taxon>
        <taxon>Enterobacteriaceae</taxon>
        <taxon>Klebsiella/Raoultella group</taxon>
        <taxon>Klebsiella</taxon>
        <taxon>Klebsiella pneumoniae complex</taxon>
    </lineage>
</organism>
<name>A0A5C2LGR1_KLEPN</name>
<feature type="region of interest" description="Disordered" evidence="1">
    <location>
        <begin position="64"/>
        <end position="119"/>
    </location>
</feature>
<proteinExistence type="predicted"/>
<feature type="region of interest" description="Disordered" evidence="1">
    <location>
        <begin position="9"/>
        <end position="28"/>
    </location>
</feature>